<dbReference type="GO" id="GO:0005737">
    <property type="term" value="C:cytoplasm"/>
    <property type="evidence" value="ECO:0007669"/>
    <property type="project" value="TreeGrafter"/>
</dbReference>
<evidence type="ECO:0000256" key="6">
    <source>
        <dbReference type="ARBA" id="ARBA00023125"/>
    </source>
</evidence>
<dbReference type="InterPro" id="IPR027417">
    <property type="entry name" value="P-loop_NTPase"/>
</dbReference>
<dbReference type="GO" id="GO:0016787">
    <property type="term" value="F:hydrolase activity"/>
    <property type="evidence" value="ECO:0007669"/>
    <property type="project" value="UniProtKB-KW"/>
</dbReference>
<keyword evidence="5" id="KW-0067">ATP-binding</keyword>
<dbReference type="PANTHER" id="PTHR13710:SF105">
    <property type="entry name" value="ATP-DEPENDENT DNA HELICASE Q1"/>
    <property type="match status" value="1"/>
</dbReference>
<evidence type="ECO:0000256" key="7">
    <source>
        <dbReference type="ARBA" id="ARBA00023235"/>
    </source>
</evidence>
<dbReference type="GO" id="GO:0005694">
    <property type="term" value="C:chromosome"/>
    <property type="evidence" value="ECO:0007669"/>
    <property type="project" value="TreeGrafter"/>
</dbReference>
<dbReference type="GO" id="GO:0006310">
    <property type="term" value="P:DNA recombination"/>
    <property type="evidence" value="ECO:0007669"/>
    <property type="project" value="InterPro"/>
</dbReference>
<dbReference type="PANTHER" id="PTHR13710">
    <property type="entry name" value="DNA HELICASE RECQ FAMILY MEMBER"/>
    <property type="match status" value="1"/>
</dbReference>
<evidence type="ECO:0000256" key="2">
    <source>
        <dbReference type="ARBA" id="ARBA00022741"/>
    </source>
</evidence>
<dbReference type="EMBL" id="UOEM01000118">
    <property type="protein sequence ID" value="VAW18745.1"/>
    <property type="molecule type" value="Genomic_DNA"/>
</dbReference>
<evidence type="ECO:0000256" key="1">
    <source>
        <dbReference type="ARBA" id="ARBA00005446"/>
    </source>
</evidence>
<feature type="domain" description="Helicase C-terminal" evidence="11">
    <location>
        <begin position="200"/>
        <end position="354"/>
    </location>
</feature>
<dbReference type="Pfam" id="PF00270">
    <property type="entry name" value="DEAD"/>
    <property type="match status" value="1"/>
</dbReference>
<keyword evidence="4 12" id="KW-0347">Helicase</keyword>
<dbReference type="EC" id="5.6.2.4" evidence="9"/>
<protein>
    <recommendedName>
        <fullName evidence="9">DNA 3'-5' helicase</fullName>
        <ecNumber evidence="9">5.6.2.4</ecNumber>
    </recommendedName>
</protein>
<comment type="catalytic activity">
    <reaction evidence="8">
        <text>Couples ATP hydrolysis with the unwinding of duplex DNA by translocating in the 3'-5' direction.</text>
        <dbReference type="EC" id="5.6.2.4"/>
    </reaction>
</comment>
<feature type="domain" description="Helicase ATP-binding" evidence="10">
    <location>
        <begin position="1"/>
        <end position="174"/>
    </location>
</feature>
<evidence type="ECO:0000256" key="9">
    <source>
        <dbReference type="ARBA" id="ARBA00034808"/>
    </source>
</evidence>
<evidence type="ECO:0000256" key="4">
    <source>
        <dbReference type="ARBA" id="ARBA00022806"/>
    </source>
</evidence>
<dbReference type="InterPro" id="IPR001650">
    <property type="entry name" value="Helicase_C-like"/>
</dbReference>
<dbReference type="GO" id="GO:0006281">
    <property type="term" value="P:DNA repair"/>
    <property type="evidence" value="ECO:0007669"/>
    <property type="project" value="TreeGrafter"/>
</dbReference>
<dbReference type="SMART" id="SM00490">
    <property type="entry name" value="HELICc"/>
    <property type="match status" value="1"/>
</dbReference>
<evidence type="ECO:0000256" key="8">
    <source>
        <dbReference type="ARBA" id="ARBA00034617"/>
    </source>
</evidence>
<keyword evidence="6" id="KW-0238">DNA-binding</keyword>
<proteinExistence type="inferred from homology"/>
<dbReference type="InterPro" id="IPR011545">
    <property type="entry name" value="DEAD/DEAH_box_helicase_dom"/>
</dbReference>
<sequence>MGKSPVLGILPTGTGKSVCYQLPALAQFHRTGALTVVISPLVALMSDQVEGLKRRGISSCVTVNGMLSLPERHDALDRVRLGDASMLLISPEQLRSPSVRSVLKQREVGYWVLDEAHCVSKWGHDFRPDYRYVARFIKEYSGDDQSAPLLCLTATAKPDVIRDITEHFRVKLGVTLQLVDGGAVRDNLSFEVVPTDRAKKLGDIVSVLDEALPGEGRSGAIVYCATRSATQRVASFLSEKGYAAAHFHAGLKPEEKREVQAQFSNGTLRVIAATNAFGMGIDKPDIRLVIHSDIPGSLENYVQEAGRAGRDRNTARCVLLFSQEDIERQFNLSARSRLTKREIAAILKSLRRLDRRTKRNGEVIATPGEIVREEQDNEFERDSTTDDTRVRTAVSWLEEAILLKREENRVQVFPSSLKIRTLDEARKLIDAGKITDGYRRNLLALVQSLMNAPPDKGISTDELCGQSGLSPGGLRKALGDLEALGIASNDTVITVFVHLAVEDSSEKRFLDASGLEADLIGKLREYAPDLGISEASTLNLKITSQELRDANHPTVRPDIVERLIRGIARDGRNEDQGIGSLQVRKINREHLSLRLQRNWEGLALTAELRRKGAAVLLAALTRSAPVGARGKDIQVETTLGTLMEALTGDLELGRDITDPSKLLDRA</sequence>
<comment type="similarity">
    <text evidence="1">Belongs to the helicase family. RecQ subfamily.</text>
</comment>
<dbReference type="SUPFAM" id="SSF52540">
    <property type="entry name" value="P-loop containing nucleoside triphosphate hydrolases"/>
    <property type="match status" value="1"/>
</dbReference>
<dbReference type="Pfam" id="PF00271">
    <property type="entry name" value="Helicase_C"/>
    <property type="match status" value="1"/>
</dbReference>
<dbReference type="InterPro" id="IPR004589">
    <property type="entry name" value="DNA_helicase_ATP-dep_RecQ"/>
</dbReference>
<dbReference type="GO" id="GO:0003677">
    <property type="term" value="F:DNA binding"/>
    <property type="evidence" value="ECO:0007669"/>
    <property type="project" value="UniProtKB-KW"/>
</dbReference>
<accession>A0A3B0TJ96</accession>
<dbReference type="NCBIfam" id="TIGR00614">
    <property type="entry name" value="recQ_fam"/>
    <property type="match status" value="1"/>
</dbReference>
<dbReference type="Gene3D" id="3.40.50.300">
    <property type="entry name" value="P-loop containing nucleotide triphosphate hydrolases"/>
    <property type="match status" value="2"/>
</dbReference>
<evidence type="ECO:0000313" key="12">
    <source>
        <dbReference type="EMBL" id="VAW18745.1"/>
    </source>
</evidence>
<evidence type="ECO:0000259" key="10">
    <source>
        <dbReference type="PROSITE" id="PS51192"/>
    </source>
</evidence>
<dbReference type="GO" id="GO:0043138">
    <property type="term" value="F:3'-5' DNA helicase activity"/>
    <property type="evidence" value="ECO:0007669"/>
    <property type="project" value="UniProtKB-EC"/>
</dbReference>
<organism evidence="12">
    <name type="scientific">hydrothermal vent metagenome</name>
    <dbReference type="NCBI Taxonomy" id="652676"/>
    <lineage>
        <taxon>unclassified sequences</taxon>
        <taxon>metagenomes</taxon>
        <taxon>ecological metagenomes</taxon>
    </lineage>
</organism>
<keyword evidence="7" id="KW-0413">Isomerase</keyword>
<reference evidence="12" key="1">
    <citation type="submission" date="2018-06" db="EMBL/GenBank/DDBJ databases">
        <authorList>
            <person name="Zhirakovskaya E."/>
        </authorList>
    </citation>
    <scope>NUCLEOTIDE SEQUENCE</scope>
</reference>
<evidence type="ECO:0000256" key="3">
    <source>
        <dbReference type="ARBA" id="ARBA00022801"/>
    </source>
</evidence>
<dbReference type="GO" id="GO:0009378">
    <property type="term" value="F:four-way junction helicase activity"/>
    <property type="evidence" value="ECO:0007669"/>
    <property type="project" value="TreeGrafter"/>
</dbReference>
<dbReference type="GO" id="GO:0005524">
    <property type="term" value="F:ATP binding"/>
    <property type="evidence" value="ECO:0007669"/>
    <property type="project" value="UniProtKB-KW"/>
</dbReference>
<keyword evidence="3" id="KW-0378">Hydrolase</keyword>
<keyword evidence="2" id="KW-0547">Nucleotide-binding</keyword>
<dbReference type="PROSITE" id="PS51194">
    <property type="entry name" value="HELICASE_CTER"/>
    <property type="match status" value="1"/>
</dbReference>
<dbReference type="SMART" id="SM00487">
    <property type="entry name" value="DEXDc"/>
    <property type="match status" value="1"/>
</dbReference>
<gene>
    <name evidence="12" type="ORF">MNBD_ALPHA09-1627</name>
</gene>
<feature type="non-terminal residue" evidence="12">
    <location>
        <position position="666"/>
    </location>
</feature>
<dbReference type="PROSITE" id="PS51192">
    <property type="entry name" value="HELICASE_ATP_BIND_1"/>
    <property type="match status" value="1"/>
</dbReference>
<evidence type="ECO:0000256" key="5">
    <source>
        <dbReference type="ARBA" id="ARBA00022840"/>
    </source>
</evidence>
<dbReference type="AlphaFoldDB" id="A0A3B0TJ96"/>
<dbReference type="InterPro" id="IPR014001">
    <property type="entry name" value="Helicase_ATP-bd"/>
</dbReference>
<evidence type="ECO:0000259" key="11">
    <source>
        <dbReference type="PROSITE" id="PS51194"/>
    </source>
</evidence>
<name>A0A3B0TJ96_9ZZZZ</name>